<keyword evidence="1" id="KW-0472">Membrane</keyword>
<dbReference type="RefSeq" id="WP_056416400.1">
    <property type="nucleotide sequence ID" value="NZ_JAPZPS010000002.1"/>
</dbReference>
<keyword evidence="5" id="KW-1185">Reference proteome</keyword>
<name>A0A2T5GLY2_9SPHN</name>
<dbReference type="EMBL" id="QAOG01000003">
    <property type="protein sequence ID" value="PTQ60331.1"/>
    <property type="molecule type" value="Genomic_DNA"/>
</dbReference>
<evidence type="ECO:0000256" key="2">
    <source>
        <dbReference type="SAM" id="SignalP"/>
    </source>
</evidence>
<gene>
    <name evidence="3" type="ORF">C8J26_2042</name>
    <name evidence="4" type="ORF">SPHINGO391_490113</name>
</gene>
<dbReference type="Proteomes" id="UP000244189">
    <property type="component" value="Unassembled WGS sequence"/>
</dbReference>
<accession>A0A5E8A4K4</accession>
<protein>
    <submittedName>
        <fullName evidence="3">Uncharacterized protein</fullName>
    </submittedName>
</protein>
<feature type="transmembrane region" description="Helical" evidence="1">
    <location>
        <begin position="51"/>
        <end position="72"/>
    </location>
</feature>
<sequence length="134" mass="14305">MNGFLKKAGLGVALAATALTAAAPADAQRWGRGGYGRGYGGGWHGHRGGGNAAGAAVLGGILGLGVGAAIASSNNRNRYYDRGYYNGGYYAPPAVNYYAPPVQTYYREDYRPRCWNEWRVDPYYGDRVAVQVCS</sequence>
<evidence type="ECO:0000313" key="3">
    <source>
        <dbReference type="EMBL" id="PTQ60331.1"/>
    </source>
</evidence>
<organism evidence="3 5">
    <name type="scientific">Sphingomonas aurantiaca</name>
    <dbReference type="NCBI Taxonomy" id="185949"/>
    <lineage>
        <taxon>Bacteria</taxon>
        <taxon>Pseudomonadati</taxon>
        <taxon>Pseudomonadota</taxon>
        <taxon>Alphaproteobacteria</taxon>
        <taxon>Sphingomonadales</taxon>
        <taxon>Sphingomonadaceae</taxon>
        <taxon>Sphingomonas</taxon>
    </lineage>
</organism>
<reference evidence="4 6" key="2">
    <citation type="submission" date="2019-09" db="EMBL/GenBank/DDBJ databases">
        <authorList>
            <person name="Dittami M. S."/>
        </authorList>
    </citation>
    <scope>NUCLEOTIDE SEQUENCE [LARGE SCALE GENOMIC DNA]</scope>
    <source>
        <strain evidence="4">SPHINGO391</strain>
    </source>
</reference>
<evidence type="ECO:0000313" key="5">
    <source>
        <dbReference type="Proteomes" id="UP000244189"/>
    </source>
</evidence>
<reference evidence="3 5" key="1">
    <citation type="submission" date="2018-04" db="EMBL/GenBank/DDBJ databases">
        <title>Genomic Encyclopedia of Type Strains, Phase III (KMG-III): the genomes of soil and plant-associated and newly described type strains.</title>
        <authorList>
            <person name="Whitman W."/>
        </authorList>
    </citation>
    <scope>NUCLEOTIDE SEQUENCE [LARGE SCALE GENOMIC DNA]</scope>
    <source>
        <strain evidence="3 5">MA101b</strain>
    </source>
</reference>
<dbReference type="AlphaFoldDB" id="A0A2T5GLY2"/>
<feature type="signal peptide" evidence="2">
    <location>
        <begin position="1"/>
        <end position="27"/>
    </location>
</feature>
<keyword evidence="1" id="KW-0812">Transmembrane</keyword>
<accession>A0A2T5GLY2</accession>
<proteinExistence type="predicted"/>
<keyword evidence="2" id="KW-0732">Signal</keyword>
<dbReference type="EMBL" id="CABVLI010000044">
    <property type="protein sequence ID" value="VVT26214.1"/>
    <property type="molecule type" value="Genomic_DNA"/>
</dbReference>
<evidence type="ECO:0000313" key="4">
    <source>
        <dbReference type="EMBL" id="VVT26214.1"/>
    </source>
</evidence>
<evidence type="ECO:0000256" key="1">
    <source>
        <dbReference type="SAM" id="Phobius"/>
    </source>
</evidence>
<dbReference type="Proteomes" id="UP000326857">
    <property type="component" value="Unassembled WGS sequence"/>
</dbReference>
<feature type="chain" id="PRO_5044580776" evidence="2">
    <location>
        <begin position="28"/>
        <end position="134"/>
    </location>
</feature>
<evidence type="ECO:0000313" key="6">
    <source>
        <dbReference type="Proteomes" id="UP000326857"/>
    </source>
</evidence>
<keyword evidence="1" id="KW-1133">Transmembrane helix</keyword>